<evidence type="ECO:0000313" key="4">
    <source>
        <dbReference type="EnsemblMetazoa" id="Aqu2.1.34422_001"/>
    </source>
</evidence>
<dbReference type="GO" id="GO:0008146">
    <property type="term" value="F:sulfotransferase activity"/>
    <property type="evidence" value="ECO:0007669"/>
    <property type="project" value="InterPro"/>
</dbReference>
<evidence type="ECO:0000259" key="3">
    <source>
        <dbReference type="Pfam" id="PF00685"/>
    </source>
</evidence>
<name>A0A1X7V4E9_AMPQE</name>
<dbReference type="InterPro" id="IPR027417">
    <property type="entry name" value="P-loop_NTPase"/>
</dbReference>
<evidence type="ECO:0000256" key="1">
    <source>
        <dbReference type="ARBA" id="ARBA00005771"/>
    </source>
</evidence>
<accession>A0A1X7V4E9</accession>
<protein>
    <recommendedName>
        <fullName evidence="3">Sulfotransferase domain-containing protein</fullName>
    </recommendedName>
</protein>
<dbReference type="Pfam" id="PF00685">
    <property type="entry name" value="Sulfotransfer_1"/>
    <property type="match status" value="1"/>
</dbReference>
<organism evidence="4">
    <name type="scientific">Amphimedon queenslandica</name>
    <name type="common">Sponge</name>
    <dbReference type="NCBI Taxonomy" id="400682"/>
    <lineage>
        <taxon>Eukaryota</taxon>
        <taxon>Metazoa</taxon>
        <taxon>Porifera</taxon>
        <taxon>Demospongiae</taxon>
        <taxon>Heteroscleromorpha</taxon>
        <taxon>Haplosclerida</taxon>
        <taxon>Niphatidae</taxon>
        <taxon>Amphimedon</taxon>
    </lineage>
</organism>
<keyword evidence="2" id="KW-0808">Transferase</keyword>
<dbReference type="InterPro" id="IPR000863">
    <property type="entry name" value="Sulfotransferase_dom"/>
</dbReference>
<reference evidence="4" key="1">
    <citation type="submission" date="2017-05" db="UniProtKB">
        <authorList>
            <consortium name="EnsemblMetazoa"/>
        </authorList>
    </citation>
    <scope>IDENTIFICATION</scope>
</reference>
<dbReference type="PANTHER" id="PTHR11783">
    <property type="entry name" value="SULFOTRANSFERASE SULT"/>
    <property type="match status" value="1"/>
</dbReference>
<dbReference type="Gene3D" id="3.40.50.300">
    <property type="entry name" value="P-loop containing nucleotide triphosphate hydrolases"/>
    <property type="match status" value="1"/>
</dbReference>
<dbReference type="OrthoDB" id="205623at2759"/>
<dbReference type="InParanoid" id="A0A1X7V4E9"/>
<proteinExistence type="inferred from homology"/>
<evidence type="ECO:0000256" key="2">
    <source>
        <dbReference type="ARBA" id="ARBA00022679"/>
    </source>
</evidence>
<sequence length="306" mass="34629">MAGVGLKPISSHMEKYLAGEMLFDQKFEMLPGGIKLFPGVKALDVLDLKEKLVIRSSDVFVTSYVRSGTNWIMYIVLLIANGGTPLEKDLDSIAPCIDIMKLIEVEVCIGHAMESPRYMKHHYPYDHVAGGPPHQSPAKYIYSYRNPRDVAVSWYLVEKQFAHKSPLTWSKYLDDFVDGNVVYGSPLDNIRGWWDHKDSPNILMLSYERMKKDPVGAVQSISTFLGYQLSQKLIEEIAANSRIDKMKMNLESFNSALTKYKFVRKGAVGEWHNYFGPEDIEKLDAAVKEKLGETDIVFDYGDTIGA</sequence>
<dbReference type="SUPFAM" id="SSF52540">
    <property type="entry name" value="P-loop containing nucleoside triphosphate hydrolases"/>
    <property type="match status" value="1"/>
</dbReference>
<dbReference type="AlphaFoldDB" id="A0A1X7V4E9"/>
<dbReference type="eggNOG" id="KOG1584">
    <property type="taxonomic scope" value="Eukaryota"/>
</dbReference>
<dbReference type="EnsemblMetazoa" id="Aqu2.1.34422_001">
    <property type="protein sequence ID" value="Aqu2.1.34422_001"/>
    <property type="gene ID" value="Aqu2.1.34422"/>
</dbReference>
<comment type="similarity">
    <text evidence="1">Belongs to the sulfotransferase 1 family.</text>
</comment>
<feature type="domain" description="Sulfotransferase" evidence="3">
    <location>
        <begin position="57"/>
        <end position="294"/>
    </location>
</feature>